<keyword evidence="11 12" id="KW-0472">Membrane</keyword>
<evidence type="ECO:0000256" key="8">
    <source>
        <dbReference type="ARBA" id="ARBA00022692"/>
    </source>
</evidence>
<name>A0ABQ0APR1_9RHOB</name>
<dbReference type="Pfam" id="PF04995">
    <property type="entry name" value="CcmD"/>
    <property type="match status" value="1"/>
</dbReference>
<evidence type="ECO:0000256" key="7">
    <source>
        <dbReference type="ARBA" id="ARBA00022519"/>
    </source>
</evidence>
<dbReference type="RefSeq" id="WP_297340051.1">
    <property type="nucleotide sequence ID" value="NZ_BAABWU010000015.1"/>
</dbReference>
<evidence type="ECO:0000256" key="11">
    <source>
        <dbReference type="ARBA" id="ARBA00023136"/>
    </source>
</evidence>
<evidence type="ECO:0000256" key="10">
    <source>
        <dbReference type="ARBA" id="ARBA00022989"/>
    </source>
</evidence>
<feature type="transmembrane region" description="Helical" evidence="12">
    <location>
        <begin position="12"/>
        <end position="32"/>
    </location>
</feature>
<keyword evidence="6 12" id="KW-1003">Cell membrane</keyword>
<reference evidence="13 14" key="1">
    <citation type="submission" date="2024-04" db="EMBL/GenBank/DDBJ databases">
        <title>Draft genome sequence of Pseudophaeobacter arcticus NBRC 116598.</title>
        <authorList>
            <person name="Miyakawa T."/>
            <person name="Kusuya Y."/>
            <person name="Miura T."/>
        </authorList>
    </citation>
    <scope>NUCLEOTIDE SEQUENCE [LARGE SCALE GENOMIC DNA]</scope>
    <source>
        <strain evidence="13 14">SU-CL00105</strain>
    </source>
</reference>
<evidence type="ECO:0000256" key="4">
    <source>
        <dbReference type="ARBA" id="ARBA00016461"/>
    </source>
</evidence>
<dbReference type="Proteomes" id="UP001441944">
    <property type="component" value="Unassembled WGS sequence"/>
</dbReference>
<evidence type="ECO:0000256" key="5">
    <source>
        <dbReference type="ARBA" id="ARBA00022448"/>
    </source>
</evidence>
<protein>
    <recommendedName>
        <fullName evidence="4 12">Heme exporter protein D</fullName>
    </recommendedName>
</protein>
<dbReference type="InterPro" id="IPR007078">
    <property type="entry name" value="Haem_export_protD_CcmD"/>
</dbReference>
<comment type="subcellular location">
    <subcellularLocation>
        <location evidence="2 12">Cell inner membrane</location>
        <topology evidence="2 12">Single-pass membrane protein</topology>
    </subcellularLocation>
</comment>
<keyword evidence="9 12" id="KW-0201">Cytochrome c-type biogenesis</keyword>
<organism evidence="13 14">
    <name type="scientific">Pseudophaeobacter arcticus</name>
    <dbReference type="NCBI Taxonomy" id="385492"/>
    <lineage>
        <taxon>Bacteria</taxon>
        <taxon>Pseudomonadati</taxon>
        <taxon>Pseudomonadota</taxon>
        <taxon>Alphaproteobacteria</taxon>
        <taxon>Rhodobacterales</taxon>
        <taxon>Paracoccaceae</taxon>
        <taxon>Pseudophaeobacter</taxon>
    </lineage>
</organism>
<keyword evidence="7 12" id="KW-0997">Cell inner membrane</keyword>
<accession>A0ABQ0APR1</accession>
<evidence type="ECO:0000313" key="14">
    <source>
        <dbReference type="Proteomes" id="UP001441944"/>
    </source>
</evidence>
<evidence type="ECO:0000256" key="6">
    <source>
        <dbReference type="ARBA" id="ARBA00022475"/>
    </source>
</evidence>
<evidence type="ECO:0000256" key="1">
    <source>
        <dbReference type="ARBA" id="ARBA00002442"/>
    </source>
</evidence>
<evidence type="ECO:0000256" key="12">
    <source>
        <dbReference type="RuleBase" id="RU363101"/>
    </source>
</evidence>
<dbReference type="NCBIfam" id="TIGR03141">
    <property type="entry name" value="cytochro_ccmD"/>
    <property type="match status" value="1"/>
</dbReference>
<comment type="function">
    <text evidence="1 12">Required for the export of heme to the periplasm for the biogenesis of c-type cytochromes.</text>
</comment>
<keyword evidence="8 12" id="KW-0812">Transmembrane</keyword>
<evidence type="ECO:0000313" key="13">
    <source>
        <dbReference type="EMBL" id="GAA6197844.1"/>
    </source>
</evidence>
<evidence type="ECO:0000256" key="9">
    <source>
        <dbReference type="ARBA" id="ARBA00022748"/>
    </source>
</evidence>
<keyword evidence="5 12" id="KW-0813">Transport</keyword>
<sequence>MLPDLGKYSETVLSAYAASLLLLALLVVLTLWRGRRVRRDMDTLEQRMRRDG</sequence>
<keyword evidence="10 12" id="KW-1133">Transmembrane helix</keyword>
<dbReference type="EMBL" id="BAABWU010000015">
    <property type="protein sequence ID" value="GAA6197844.1"/>
    <property type="molecule type" value="Genomic_DNA"/>
</dbReference>
<comment type="caution">
    <text evidence="13">The sequence shown here is derived from an EMBL/GenBank/DDBJ whole genome shotgun (WGS) entry which is preliminary data.</text>
</comment>
<gene>
    <name evidence="13" type="ORF">NBRC116598_32890</name>
</gene>
<keyword evidence="14" id="KW-1185">Reference proteome</keyword>
<evidence type="ECO:0000256" key="3">
    <source>
        <dbReference type="ARBA" id="ARBA00008741"/>
    </source>
</evidence>
<comment type="similarity">
    <text evidence="3 12">Belongs to the CcmD/CycX/HelD family.</text>
</comment>
<proteinExistence type="inferred from homology"/>
<evidence type="ECO:0000256" key="2">
    <source>
        <dbReference type="ARBA" id="ARBA00004377"/>
    </source>
</evidence>